<dbReference type="GO" id="GO:0070086">
    <property type="term" value="P:ubiquitin-dependent endocytosis"/>
    <property type="evidence" value="ECO:0007669"/>
    <property type="project" value="TreeGrafter"/>
</dbReference>
<dbReference type="InterPro" id="IPR014752">
    <property type="entry name" value="Arrestin-like_C"/>
</dbReference>
<feature type="compositionally biased region" description="Polar residues" evidence="1">
    <location>
        <begin position="699"/>
        <end position="709"/>
    </location>
</feature>
<evidence type="ECO:0000313" key="4">
    <source>
        <dbReference type="Proteomes" id="UP000053647"/>
    </source>
</evidence>
<keyword evidence="4" id="KW-1185">Reference proteome</keyword>
<evidence type="ECO:0000256" key="1">
    <source>
        <dbReference type="SAM" id="MobiDB-lite"/>
    </source>
</evidence>
<name>A0A0C9TC32_PAXIN</name>
<feature type="compositionally biased region" description="Polar residues" evidence="1">
    <location>
        <begin position="319"/>
        <end position="335"/>
    </location>
</feature>
<feature type="compositionally biased region" description="Polar residues" evidence="1">
    <location>
        <begin position="386"/>
        <end position="397"/>
    </location>
</feature>
<feature type="region of interest" description="Disordered" evidence="1">
    <location>
        <begin position="307"/>
        <end position="401"/>
    </location>
</feature>
<dbReference type="SMART" id="SM01017">
    <property type="entry name" value="Arrestin_C"/>
    <property type="match status" value="1"/>
</dbReference>
<feature type="compositionally biased region" description="Low complexity" evidence="1">
    <location>
        <begin position="684"/>
        <end position="695"/>
    </location>
</feature>
<dbReference type="InterPro" id="IPR011021">
    <property type="entry name" value="Arrestin-like_N"/>
</dbReference>
<feature type="region of interest" description="Disordered" evidence="1">
    <location>
        <begin position="526"/>
        <end position="569"/>
    </location>
</feature>
<dbReference type="InterPro" id="IPR050357">
    <property type="entry name" value="Arrestin_domain-protein"/>
</dbReference>
<feature type="compositionally biased region" description="Low complexity" evidence="1">
    <location>
        <begin position="343"/>
        <end position="352"/>
    </location>
</feature>
<dbReference type="EMBL" id="KN820741">
    <property type="protein sequence ID" value="KIJ05752.1"/>
    <property type="molecule type" value="Genomic_DNA"/>
</dbReference>
<reference evidence="3 4" key="1">
    <citation type="submission" date="2014-06" db="EMBL/GenBank/DDBJ databases">
        <authorList>
            <consortium name="DOE Joint Genome Institute"/>
            <person name="Kuo A."/>
            <person name="Kohler A."/>
            <person name="Nagy L.G."/>
            <person name="Floudas D."/>
            <person name="Copeland A."/>
            <person name="Barry K.W."/>
            <person name="Cichocki N."/>
            <person name="Veneault-Fourrey C."/>
            <person name="LaButti K."/>
            <person name="Lindquist E.A."/>
            <person name="Lipzen A."/>
            <person name="Lundell T."/>
            <person name="Morin E."/>
            <person name="Murat C."/>
            <person name="Sun H."/>
            <person name="Tunlid A."/>
            <person name="Henrissat B."/>
            <person name="Grigoriev I.V."/>
            <person name="Hibbett D.S."/>
            <person name="Martin F."/>
            <person name="Nordberg H.P."/>
            <person name="Cantor M.N."/>
            <person name="Hua S.X."/>
        </authorList>
    </citation>
    <scope>NUCLEOTIDE SEQUENCE [LARGE SCALE GENOMIC DNA]</scope>
    <source>
        <strain evidence="3 4">ATCC 200175</strain>
    </source>
</reference>
<dbReference type="InterPro" id="IPR011022">
    <property type="entry name" value="Arrestin_C-like"/>
</dbReference>
<dbReference type="Gene3D" id="2.60.40.640">
    <property type="match status" value="1"/>
</dbReference>
<dbReference type="SUPFAM" id="SSF81296">
    <property type="entry name" value="E set domains"/>
    <property type="match status" value="1"/>
</dbReference>
<dbReference type="InterPro" id="IPR014756">
    <property type="entry name" value="Ig_E-set"/>
</dbReference>
<dbReference type="GO" id="GO:0031625">
    <property type="term" value="F:ubiquitin protein ligase binding"/>
    <property type="evidence" value="ECO:0007669"/>
    <property type="project" value="TreeGrafter"/>
</dbReference>
<feature type="compositionally biased region" description="Polar residues" evidence="1">
    <location>
        <begin position="526"/>
        <end position="540"/>
    </location>
</feature>
<dbReference type="PANTHER" id="PTHR11188">
    <property type="entry name" value="ARRESTIN DOMAIN CONTAINING PROTEIN"/>
    <property type="match status" value="1"/>
</dbReference>
<dbReference type="Pfam" id="PF00339">
    <property type="entry name" value="Arrestin_N"/>
    <property type="match status" value="1"/>
</dbReference>
<feature type="region of interest" description="Disordered" evidence="1">
    <location>
        <begin position="677"/>
        <end position="733"/>
    </location>
</feature>
<gene>
    <name evidence="3" type="ORF">PAXINDRAFT_21015</name>
</gene>
<sequence length="800" mass="85776">MASSLTRPPSPTRDAHPSHINPGHEDDHLASALHAALSTFVPSPSHSDHHYDMNKEKDRAGIEIIVESDCLVLKGTGVDVEPAMLSGHVVLHLTEPTSIKGITLQFRGKARLPAPLNEALSLNTSSCWYSICSHDWSFLEGQKRHSHTLKAGFHHFPFQLQLGGSLPSSIASTVYGGAHVYYKLRAVAVRPGLAHNMQAVMPISIIRSFAPEALEYQQSLEIENTWPDKLMYSIMIPHKAWAIGDKLTAIIKLSPLSKGVRVLTVVTNITETTKLHCRGGVQEHTRSVTTVKHELVNGVTVPLVDHHHGLRVPTLNGPHGTTHTPSQSVPTTPRLSSEDRSHSSGSLAAHGSPDLTLLVPSGGSSSSPHDSRSVAGPSYIRPSPGEPSTSTTITQDDLSGGNDDIVTQLCVTIPRLATPSHTLEPITVSHRVRWSILMSNLDGHTSELRCSLPLHILHPRLLDEARANSAATRRLLLEGPEGPTDEVQVVELPSYPAHVRDRVANMYLPDSATTRMMNPWVASGVSPTFASESQGQSGAWTPSGAASPLMPHPVSSHLPHAPQSGAGTPLDWVNSELLLSLSSSGPARPRTNTSPHSHSPAHSDPASQPTSRPESRPLSGHVSRAPSPERHLTMSSMSSMTMSPISSPNESSVHDGQASRSLPGLFNMQMKPLTSLTSPGWLPSRSNSHSNLSSLTDLGHNQRSHSYSNVPVHPSRTATVPQTPPAGTDATPAPENALWHRAFTEVPDYDVASRGFIGGVTPLTSMRGLPSYEEAERSASGGDGDGVITVRRGGRPLFPL</sequence>
<dbReference type="HOGENOM" id="CLU_012356_0_0_1"/>
<dbReference type="OrthoDB" id="2333384at2759"/>
<feature type="compositionally biased region" description="Low complexity" evidence="1">
    <location>
        <begin position="594"/>
        <end position="607"/>
    </location>
</feature>
<organism evidence="3 4">
    <name type="scientific">Paxillus involutus ATCC 200175</name>
    <dbReference type="NCBI Taxonomy" id="664439"/>
    <lineage>
        <taxon>Eukaryota</taxon>
        <taxon>Fungi</taxon>
        <taxon>Dikarya</taxon>
        <taxon>Basidiomycota</taxon>
        <taxon>Agaricomycotina</taxon>
        <taxon>Agaricomycetes</taxon>
        <taxon>Agaricomycetidae</taxon>
        <taxon>Boletales</taxon>
        <taxon>Paxilineae</taxon>
        <taxon>Paxillaceae</taxon>
        <taxon>Paxillus</taxon>
    </lineage>
</organism>
<dbReference type="GO" id="GO:0030674">
    <property type="term" value="F:protein-macromolecule adaptor activity"/>
    <property type="evidence" value="ECO:0007669"/>
    <property type="project" value="TreeGrafter"/>
</dbReference>
<dbReference type="AlphaFoldDB" id="A0A0C9TC32"/>
<reference evidence="4" key="2">
    <citation type="submission" date="2015-01" db="EMBL/GenBank/DDBJ databases">
        <title>Evolutionary Origins and Diversification of the Mycorrhizal Mutualists.</title>
        <authorList>
            <consortium name="DOE Joint Genome Institute"/>
            <consortium name="Mycorrhizal Genomics Consortium"/>
            <person name="Kohler A."/>
            <person name="Kuo A."/>
            <person name="Nagy L.G."/>
            <person name="Floudas D."/>
            <person name="Copeland A."/>
            <person name="Barry K.W."/>
            <person name="Cichocki N."/>
            <person name="Veneault-Fourrey C."/>
            <person name="LaButti K."/>
            <person name="Lindquist E.A."/>
            <person name="Lipzen A."/>
            <person name="Lundell T."/>
            <person name="Morin E."/>
            <person name="Murat C."/>
            <person name="Riley R."/>
            <person name="Ohm R."/>
            <person name="Sun H."/>
            <person name="Tunlid A."/>
            <person name="Henrissat B."/>
            <person name="Grigoriev I.V."/>
            <person name="Hibbett D.S."/>
            <person name="Martin F."/>
        </authorList>
    </citation>
    <scope>NUCLEOTIDE SEQUENCE [LARGE SCALE GENOMIC DNA]</scope>
    <source>
        <strain evidence="4">ATCC 200175</strain>
    </source>
</reference>
<proteinExistence type="predicted"/>
<feature type="compositionally biased region" description="Low complexity" evidence="1">
    <location>
        <begin position="633"/>
        <end position="648"/>
    </location>
</feature>
<accession>A0A0C9TC32</accession>
<feature type="region of interest" description="Disordered" evidence="1">
    <location>
        <begin position="582"/>
        <end position="663"/>
    </location>
</feature>
<evidence type="ECO:0000313" key="3">
    <source>
        <dbReference type="EMBL" id="KIJ05752.1"/>
    </source>
</evidence>
<feature type="domain" description="Arrestin C-terminal-like" evidence="2">
    <location>
        <begin position="226"/>
        <end position="461"/>
    </location>
</feature>
<dbReference type="PANTHER" id="PTHR11188:SF17">
    <property type="entry name" value="FI21816P1"/>
    <property type="match status" value="1"/>
</dbReference>
<feature type="region of interest" description="Disordered" evidence="1">
    <location>
        <begin position="1"/>
        <end position="25"/>
    </location>
</feature>
<feature type="region of interest" description="Disordered" evidence="1">
    <location>
        <begin position="775"/>
        <end position="800"/>
    </location>
</feature>
<dbReference type="GO" id="GO:0005886">
    <property type="term" value="C:plasma membrane"/>
    <property type="evidence" value="ECO:0007669"/>
    <property type="project" value="TreeGrafter"/>
</dbReference>
<dbReference type="Proteomes" id="UP000053647">
    <property type="component" value="Unassembled WGS sequence"/>
</dbReference>
<protein>
    <recommendedName>
        <fullName evidence="2">Arrestin C-terminal-like domain-containing protein</fullName>
    </recommendedName>
</protein>
<feature type="compositionally biased region" description="Basic and acidic residues" evidence="1">
    <location>
        <begin position="13"/>
        <end position="25"/>
    </location>
</feature>
<evidence type="ECO:0000259" key="2">
    <source>
        <dbReference type="SMART" id="SM01017"/>
    </source>
</evidence>
<dbReference type="GO" id="GO:0005829">
    <property type="term" value="C:cytosol"/>
    <property type="evidence" value="ECO:0007669"/>
    <property type="project" value="TreeGrafter"/>
</dbReference>